<dbReference type="InterPro" id="IPR050172">
    <property type="entry name" value="SsuD_RutA_monooxygenase"/>
</dbReference>
<dbReference type="GO" id="GO:0008726">
    <property type="term" value="F:alkanesulfonate monooxygenase activity"/>
    <property type="evidence" value="ECO:0007669"/>
    <property type="project" value="TreeGrafter"/>
</dbReference>
<evidence type="ECO:0000256" key="3">
    <source>
        <dbReference type="ARBA" id="ARBA00023002"/>
    </source>
</evidence>
<keyword evidence="1" id="KW-0285">Flavoprotein</keyword>
<reference evidence="6 7" key="1">
    <citation type="submission" date="2018-09" db="EMBL/GenBank/DDBJ databases">
        <title>Genomic Encyclopedia of Archaeal and Bacterial Type Strains, Phase II (KMG-II): from individual species to whole genera.</title>
        <authorList>
            <person name="Goeker M."/>
        </authorList>
    </citation>
    <scope>NUCLEOTIDE SEQUENCE [LARGE SCALE GENOMIC DNA]</scope>
    <source>
        <strain evidence="6 7">DSM 13151</strain>
    </source>
</reference>
<evidence type="ECO:0000256" key="4">
    <source>
        <dbReference type="ARBA" id="ARBA00023033"/>
    </source>
</evidence>
<comment type="caution">
    <text evidence="6">The sequence shown here is derived from an EMBL/GenBank/DDBJ whole genome shotgun (WGS) entry which is preliminary data.</text>
</comment>
<accession>A0A419W139</accession>
<dbReference type="Proteomes" id="UP000283805">
    <property type="component" value="Unassembled WGS sequence"/>
</dbReference>
<dbReference type="InterPro" id="IPR011251">
    <property type="entry name" value="Luciferase-like_dom"/>
</dbReference>
<name>A0A419W139_9EURY</name>
<organism evidence="6 7">
    <name type="scientific">Halopiger aswanensis</name>
    <dbReference type="NCBI Taxonomy" id="148449"/>
    <lineage>
        <taxon>Archaea</taxon>
        <taxon>Methanobacteriati</taxon>
        <taxon>Methanobacteriota</taxon>
        <taxon>Stenosarchaea group</taxon>
        <taxon>Halobacteria</taxon>
        <taxon>Halobacteriales</taxon>
        <taxon>Natrialbaceae</taxon>
        <taxon>Halopiger</taxon>
    </lineage>
</organism>
<dbReference type="EMBL" id="RAPO01000004">
    <property type="protein sequence ID" value="RKD89215.1"/>
    <property type="molecule type" value="Genomic_DNA"/>
</dbReference>
<keyword evidence="7" id="KW-1185">Reference proteome</keyword>
<dbReference type="InterPro" id="IPR036661">
    <property type="entry name" value="Luciferase-like_sf"/>
</dbReference>
<feature type="domain" description="Luciferase-like" evidence="5">
    <location>
        <begin position="12"/>
        <end position="293"/>
    </location>
</feature>
<dbReference type="SUPFAM" id="SSF51679">
    <property type="entry name" value="Bacterial luciferase-like"/>
    <property type="match status" value="1"/>
</dbReference>
<dbReference type="Gene3D" id="3.20.20.30">
    <property type="entry name" value="Luciferase-like domain"/>
    <property type="match status" value="1"/>
</dbReference>
<dbReference type="PANTHER" id="PTHR42847:SF4">
    <property type="entry name" value="ALKANESULFONATE MONOOXYGENASE-RELATED"/>
    <property type="match status" value="1"/>
</dbReference>
<sequence length="330" mass="37787">MSMKFGIFPVEGGQSWDGVVEHCQLAEDVGFESCWVNDHQATEGENYWPSPLTRLTSIGTGTEELELVTSVLILPLYHPLHVAQRAAMLDNISNGRLTLGVGLGYVEEEFEAFDVPMDERAGRMIEGLRFLDEFLSSDQPITFECPFFSVEDWQPLPPTVQQPRPDLWVGGWGDKQIARSVKFSDAWVPGVVADLGIVEDRKEQQREHIADTDQSWEEIEHPLMREAVIAETEEEVMERKEYVHRTYIDEYGGEFSHPLMTADSVEDFEELADDRFIYGTPEQIVEQITSIQERFPLDHLALRFHHSGMPKDLVEDQIRLFGEEVIPEFE</sequence>
<keyword evidence="2" id="KW-0288">FMN</keyword>
<dbReference type="Pfam" id="PF00296">
    <property type="entry name" value="Bac_luciferase"/>
    <property type="match status" value="1"/>
</dbReference>
<gene>
    <name evidence="6" type="ORF">ATJ93_4044</name>
</gene>
<evidence type="ECO:0000256" key="1">
    <source>
        <dbReference type="ARBA" id="ARBA00022630"/>
    </source>
</evidence>
<keyword evidence="3" id="KW-0560">Oxidoreductase</keyword>
<proteinExistence type="predicted"/>
<evidence type="ECO:0000313" key="6">
    <source>
        <dbReference type="EMBL" id="RKD89215.1"/>
    </source>
</evidence>
<protein>
    <submittedName>
        <fullName evidence="6">Alkanesulfonate monooxygenase SsuD/methylene tetrahydromethanopterin reductase-like flavin-dependent oxidoreductase (Luciferase family)</fullName>
    </submittedName>
</protein>
<dbReference type="AlphaFoldDB" id="A0A419W139"/>
<evidence type="ECO:0000313" key="7">
    <source>
        <dbReference type="Proteomes" id="UP000283805"/>
    </source>
</evidence>
<dbReference type="GO" id="GO:0046306">
    <property type="term" value="P:alkanesulfonate catabolic process"/>
    <property type="evidence" value="ECO:0007669"/>
    <property type="project" value="TreeGrafter"/>
</dbReference>
<evidence type="ECO:0000256" key="2">
    <source>
        <dbReference type="ARBA" id="ARBA00022643"/>
    </source>
</evidence>
<dbReference type="PANTHER" id="PTHR42847">
    <property type="entry name" value="ALKANESULFONATE MONOOXYGENASE"/>
    <property type="match status" value="1"/>
</dbReference>
<evidence type="ECO:0000259" key="5">
    <source>
        <dbReference type="Pfam" id="PF00296"/>
    </source>
</evidence>
<keyword evidence="4 6" id="KW-0503">Monooxygenase</keyword>